<reference evidence="1 2" key="1">
    <citation type="journal article" date="2017" name="Infect. Genet. Evol.">
        <title>Comparative genome analysis of fish pathogen Flavobacterium columnare reveals extensive sequence diversity within the species.</title>
        <authorList>
            <person name="Kayansamruaj P."/>
            <person name="Dong H.T."/>
            <person name="Hirono I."/>
            <person name="Kondo H."/>
            <person name="Senapin S."/>
            <person name="Rodkhum C."/>
        </authorList>
    </citation>
    <scope>NUCLEOTIDE SEQUENCE [LARGE SCALE GENOMIC DNA]</scope>
    <source>
        <strain evidence="1 2">1215</strain>
    </source>
</reference>
<gene>
    <name evidence="1" type="ORF">BWK59_14515</name>
</gene>
<dbReference type="PROSITE" id="PS51257">
    <property type="entry name" value="PROKAR_LIPOPROTEIN"/>
    <property type="match status" value="1"/>
</dbReference>
<dbReference type="EMBL" id="MTCZ01000291">
    <property type="protein sequence ID" value="OWP82692.1"/>
    <property type="molecule type" value="Genomic_DNA"/>
</dbReference>
<dbReference type="RefSeq" id="WP_088395014.1">
    <property type="nucleotide sequence ID" value="NZ_CP067378.1"/>
</dbReference>
<protein>
    <recommendedName>
        <fullName evidence="3">Lipoprotein</fullName>
    </recommendedName>
</protein>
<name>A0A246GF16_9FLAO</name>
<sequence>MKKISLILISIVVISCGGRNHENITIIQDFCIKPQDELVKLYGKPEDSINLKGFKQFGWNLENFKITKNEDDKYKNIIFENIELDGLSLSEETGFTGCLTNYEGKGVTTLKLIKGDALNVHYDENTDYLKISIRK</sequence>
<comment type="caution">
    <text evidence="1">The sequence shown here is derived from an EMBL/GenBank/DDBJ whole genome shotgun (WGS) entry which is preliminary data.</text>
</comment>
<organism evidence="1 2">
    <name type="scientific">Flavobacterium davisii</name>
    <dbReference type="NCBI Taxonomy" id="2906077"/>
    <lineage>
        <taxon>Bacteria</taxon>
        <taxon>Pseudomonadati</taxon>
        <taxon>Bacteroidota</taxon>
        <taxon>Flavobacteriia</taxon>
        <taxon>Flavobacteriales</taxon>
        <taxon>Flavobacteriaceae</taxon>
        <taxon>Flavobacterium</taxon>
    </lineage>
</organism>
<evidence type="ECO:0000313" key="1">
    <source>
        <dbReference type="EMBL" id="OWP82692.1"/>
    </source>
</evidence>
<proteinExistence type="predicted"/>
<evidence type="ECO:0008006" key="3">
    <source>
        <dbReference type="Google" id="ProtNLM"/>
    </source>
</evidence>
<accession>A0A246GF16</accession>
<evidence type="ECO:0000313" key="2">
    <source>
        <dbReference type="Proteomes" id="UP000197768"/>
    </source>
</evidence>
<dbReference type="Proteomes" id="UP000197768">
    <property type="component" value="Unassembled WGS sequence"/>
</dbReference>
<dbReference type="AlphaFoldDB" id="A0A246GF16"/>